<reference evidence="4" key="2">
    <citation type="journal article" date="2023" name="Plants (Basel)">
        <title>Annotation of the Turnera subulata (Passifloraceae) Draft Genome Reveals the S-Locus Evolved after the Divergence of Turneroideae from Passifloroideae in a Stepwise Manner.</title>
        <authorList>
            <person name="Henning P.M."/>
            <person name="Roalson E.H."/>
            <person name="Mir W."/>
            <person name="McCubbin A.G."/>
            <person name="Shore J.S."/>
        </authorList>
    </citation>
    <scope>NUCLEOTIDE SEQUENCE</scope>
    <source>
        <strain evidence="4">F60SS</strain>
    </source>
</reference>
<dbReference type="AlphaFoldDB" id="A0A9Q0GBB1"/>
<dbReference type="EMBL" id="JAKUCV010001554">
    <property type="protein sequence ID" value="KAJ4845855.1"/>
    <property type="molecule type" value="Genomic_DNA"/>
</dbReference>
<reference evidence="4" key="1">
    <citation type="submission" date="2022-02" db="EMBL/GenBank/DDBJ databases">
        <authorList>
            <person name="Henning P.M."/>
            <person name="McCubbin A.G."/>
            <person name="Shore J.S."/>
        </authorList>
    </citation>
    <scope>NUCLEOTIDE SEQUENCE</scope>
    <source>
        <strain evidence="4">F60SS</strain>
        <tissue evidence="4">Leaves</tissue>
    </source>
</reference>
<dbReference type="GO" id="GO:0016746">
    <property type="term" value="F:acyltransferase activity"/>
    <property type="evidence" value="ECO:0007669"/>
    <property type="project" value="UniProtKB-KW"/>
</dbReference>
<dbReference type="Gene3D" id="3.30.559.10">
    <property type="entry name" value="Chloramphenicol acetyltransferase-like domain"/>
    <property type="match status" value="1"/>
</dbReference>
<keyword evidence="5" id="KW-1185">Reference proteome</keyword>
<comment type="caution">
    <text evidence="4">The sequence shown here is derived from an EMBL/GenBank/DDBJ whole genome shotgun (WGS) entry which is preliminary data.</text>
</comment>
<evidence type="ECO:0000313" key="4">
    <source>
        <dbReference type="EMBL" id="KAJ4845855.1"/>
    </source>
</evidence>
<dbReference type="Proteomes" id="UP001141552">
    <property type="component" value="Unassembled WGS sequence"/>
</dbReference>
<sequence>MTVNSDFLKGFQGSEGFGAVTKHLEHMGSLVLNNPKGFVFSSWLNFGFNDVDFGWGNPVWVGILGEAPSHHLPNFVVFKEAGSYNEIEAWMNLDEGIMSLIEQDPEFLAFATPNPGIQIICCPKSYKVVRRIKVYHFVQFYYEKCEPYKAISYEKCTCLSEKA</sequence>
<proteinExistence type="inferred from homology"/>
<gene>
    <name evidence="4" type="ORF">Tsubulata_048472</name>
</gene>
<protein>
    <submittedName>
        <fullName evidence="4">Uncharacterized protein</fullName>
    </submittedName>
</protein>
<keyword evidence="2" id="KW-0808">Transferase</keyword>
<dbReference type="PANTHER" id="PTHR31623:SF36">
    <property type="entry name" value="STEMMADENINE O-ACETYLTRANSFERASE-LIKE"/>
    <property type="match status" value="1"/>
</dbReference>
<keyword evidence="3" id="KW-0012">Acyltransferase</keyword>
<organism evidence="4 5">
    <name type="scientific">Turnera subulata</name>
    <dbReference type="NCBI Taxonomy" id="218843"/>
    <lineage>
        <taxon>Eukaryota</taxon>
        <taxon>Viridiplantae</taxon>
        <taxon>Streptophyta</taxon>
        <taxon>Embryophyta</taxon>
        <taxon>Tracheophyta</taxon>
        <taxon>Spermatophyta</taxon>
        <taxon>Magnoliopsida</taxon>
        <taxon>eudicotyledons</taxon>
        <taxon>Gunneridae</taxon>
        <taxon>Pentapetalae</taxon>
        <taxon>rosids</taxon>
        <taxon>fabids</taxon>
        <taxon>Malpighiales</taxon>
        <taxon>Passifloraceae</taxon>
        <taxon>Turnera</taxon>
    </lineage>
</organism>
<evidence type="ECO:0000256" key="2">
    <source>
        <dbReference type="ARBA" id="ARBA00022679"/>
    </source>
</evidence>
<comment type="similarity">
    <text evidence="1">Belongs to the plant acyltransferase family.</text>
</comment>
<dbReference type="OrthoDB" id="1932220at2759"/>
<evidence type="ECO:0000256" key="3">
    <source>
        <dbReference type="ARBA" id="ARBA00023315"/>
    </source>
</evidence>
<dbReference type="InterPro" id="IPR023213">
    <property type="entry name" value="CAT-like_dom_sf"/>
</dbReference>
<dbReference type="Pfam" id="PF02458">
    <property type="entry name" value="Transferase"/>
    <property type="match status" value="1"/>
</dbReference>
<evidence type="ECO:0000313" key="5">
    <source>
        <dbReference type="Proteomes" id="UP001141552"/>
    </source>
</evidence>
<evidence type="ECO:0000256" key="1">
    <source>
        <dbReference type="ARBA" id="ARBA00009861"/>
    </source>
</evidence>
<dbReference type="PANTHER" id="PTHR31623">
    <property type="entry name" value="F21J9.9"/>
    <property type="match status" value="1"/>
</dbReference>
<accession>A0A9Q0GBB1</accession>
<name>A0A9Q0GBB1_9ROSI</name>